<name>B7SMF6_9HEMI</name>
<gene>
    <name evidence="2" type="primary">ATP8</name>
</gene>
<proteinExistence type="predicted"/>
<protein>
    <submittedName>
        <fullName evidence="2">ATP synthase F0 subunit 8</fullName>
    </submittedName>
</protein>
<evidence type="ECO:0000256" key="1">
    <source>
        <dbReference type="SAM" id="Phobius"/>
    </source>
</evidence>
<reference evidence="2" key="1">
    <citation type="journal article" date="2008" name="BMC Genomics">
        <title>Comparative and phylogenomic studies on the mitochondrial genomes of Pentatomomorpha (Insecta: Hemiptera: Heteroptera).</title>
        <authorList>
            <person name="Hua J."/>
            <person name="Li M."/>
            <person name="Dong P."/>
            <person name="Cui Y."/>
            <person name="Xie Q."/>
            <person name="Bu W."/>
        </authorList>
    </citation>
    <scope>NUCLEOTIDE SEQUENCE</scope>
</reference>
<sequence length="50" mass="6406">MPQMSPMWWDIMYINFIIIFLLTNMINYWMKNKISKKYNKIKNKNMTWLW</sequence>
<accession>B7SMF6</accession>
<feature type="transmembrane region" description="Helical" evidence="1">
    <location>
        <begin position="12"/>
        <end position="30"/>
    </location>
</feature>
<keyword evidence="2" id="KW-0496">Mitochondrion</keyword>
<dbReference type="CTD" id="4509"/>
<dbReference type="EMBL" id="EU427339">
    <property type="protein sequence ID" value="ABZ02050.1"/>
    <property type="molecule type" value="Genomic_DNA"/>
</dbReference>
<evidence type="ECO:0000313" key="2">
    <source>
        <dbReference type="EMBL" id="ABZ02050.1"/>
    </source>
</evidence>
<dbReference type="GeneID" id="7672015"/>
<dbReference type="RefSeq" id="YP_002735034.1">
    <property type="nucleotide sequence ID" value="NC_012458.1"/>
</dbReference>
<organism evidence="2">
    <name type="scientific">Malcus inconspicuus</name>
    <dbReference type="NCBI Taxonomy" id="498929"/>
    <lineage>
        <taxon>Eukaryota</taxon>
        <taxon>Metazoa</taxon>
        <taxon>Ecdysozoa</taxon>
        <taxon>Arthropoda</taxon>
        <taxon>Hexapoda</taxon>
        <taxon>Insecta</taxon>
        <taxon>Pterygota</taxon>
        <taxon>Neoptera</taxon>
        <taxon>Paraneoptera</taxon>
        <taxon>Hemiptera</taxon>
        <taxon>Heteroptera</taxon>
        <taxon>Panheteroptera</taxon>
        <taxon>Pentatomomorpha</taxon>
        <taxon>Lygaeoidea</taxon>
        <taxon>Malcidae</taxon>
        <taxon>Malcinae</taxon>
        <taxon>Malcus</taxon>
    </lineage>
</organism>
<keyword evidence="1" id="KW-1133">Transmembrane helix</keyword>
<keyword evidence="1" id="KW-0812">Transmembrane</keyword>
<dbReference type="AlphaFoldDB" id="B7SMF6"/>
<keyword evidence="1" id="KW-0472">Membrane</keyword>
<geneLocation type="mitochondrion" evidence="2"/>